<dbReference type="Proteomes" id="UP000294614">
    <property type="component" value="Unassembled WGS sequence"/>
</dbReference>
<dbReference type="GO" id="GO:0042450">
    <property type="term" value="P:L-arginine biosynthetic process via ornithine"/>
    <property type="evidence" value="ECO:0007669"/>
    <property type="project" value="UniProtKB-UniRule"/>
</dbReference>
<dbReference type="InterPro" id="IPR000362">
    <property type="entry name" value="Fumarate_lyase_fam"/>
</dbReference>
<accession>A0A4R1KB98</accession>
<dbReference type="SUPFAM" id="SSF48557">
    <property type="entry name" value="L-aspartase-like"/>
    <property type="match status" value="1"/>
</dbReference>
<keyword evidence="9 10" id="KW-0456">Lyase</keyword>
<dbReference type="FunFam" id="1.10.40.30:FF:000001">
    <property type="entry name" value="Argininosuccinate lyase"/>
    <property type="match status" value="1"/>
</dbReference>
<evidence type="ECO:0000256" key="7">
    <source>
        <dbReference type="ARBA" id="ARBA00022571"/>
    </source>
</evidence>
<dbReference type="OrthoDB" id="9769623at2"/>
<dbReference type="InterPro" id="IPR009049">
    <property type="entry name" value="Argininosuccinate_lyase"/>
</dbReference>
<evidence type="ECO:0000256" key="8">
    <source>
        <dbReference type="ARBA" id="ARBA00022605"/>
    </source>
</evidence>
<dbReference type="PRINTS" id="PR00145">
    <property type="entry name" value="ARGSUCLYASE"/>
</dbReference>
<keyword evidence="8 10" id="KW-0028">Amino-acid biosynthesis</keyword>
<evidence type="ECO:0000256" key="2">
    <source>
        <dbReference type="ARBA" id="ARBA00004496"/>
    </source>
</evidence>
<feature type="domain" description="Fumarate lyase N-terminal" evidence="11">
    <location>
        <begin position="8"/>
        <end position="302"/>
    </location>
</feature>
<dbReference type="InterPro" id="IPR024083">
    <property type="entry name" value="Fumarase/histidase_N"/>
</dbReference>
<protein>
    <recommendedName>
        <fullName evidence="5 10">Argininosuccinate lyase</fullName>
        <shortName evidence="10">ASAL</shortName>
        <ecNumber evidence="5 10">4.3.2.1</ecNumber>
    </recommendedName>
    <alternativeName>
        <fullName evidence="10">Arginosuccinase</fullName>
    </alternativeName>
</protein>
<dbReference type="Gene3D" id="1.20.200.10">
    <property type="entry name" value="Fumarase/aspartase (Central domain)"/>
    <property type="match status" value="1"/>
</dbReference>
<dbReference type="PROSITE" id="PS00163">
    <property type="entry name" value="FUMARATE_LYASES"/>
    <property type="match status" value="1"/>
</dbReference>
<dbReference type="RefSeq" id="WP_132871319.1">
    <property type="nucleotide sequence ID" value="NZ_SMGG01000003.1"/>
</dbReference>
<dbReference type="Gene3D" id="1.10.275.10">
    <property type="entry name" value="Fumarase/aspartase (N-terminal domain)"/>
    <property type="match status" value="1"/>
</dbReference>
<dbReference type="AlphaFoldDB" id="A0A4R1KB98"/>
<evidence type="ECO:0000256" key="1">
    <source>
        <dbReference type="ARBA" id="ARBA00000985"/>
    </source>
</evidence>
<dbReference type="GO" id="GO:0004056">
    <property type="term" value="F:argininosuccinate lyase activity"/>
    <property type="evidence" value="ECO:0007669"/>
    <property type="project" value="UniProtKB-UniRule"/>
</dbReference>
<comment type="similarity">
    <text evidence="10">Belongs to the lyase 1 family. Argininosuccinate lyase subfamily.</text>
</comment>
<gene>
    <name evidence="10" type="primary">argH</name>
    <name evidence="13" type="ORF">C8D98_0272</name>
</gene>
<dbReference type="Gene3D" id="1.10.40.30">
    <property type="entry name" value="Fumarase/aspartase (C-terminal domain)"/>
    <property type="match status" value="1"/>
</dbReference>
<dbReference type="InterPro" id="IPR022761">
    <property type="entry name" value="Fumarate_lyase_N"/>
</dbReference>
<dbReference type="PANTHER" id="PTHR43814:SF1">
    <property type="entry name" value="ARGININOSUCCINATE LYASE"/>
    <property type="match status" value="1"/>
</dbReference>
<dbReference type="Pfam" id="PF00206">
    <property type="entry name" value="Lyase_1"/>
    <property type="match status" value="1"/>
</dbReference>
<dbReference type="InterPro" id="IPR029419">
    <property type="entry name" value="Arg_succ_lyase_C"/>
</dbReference>
<comment type="subcellular location">
    <subcellularLocation>
        <location evidence="2 10">Cytoplasm</location>
    </subcellularLocation>
</comment>
<dbReference type="FunFam" id="1.10.275.10:FF:000002">
    <property type="entry name" value="Argininosuccinate lyase"/>
    <property type="match status" value="1"/>
</dbReference>
<comment type="catalytic activity">
    <reaction evidence="1 10">
        <text>2-(N(omega)-L-arginino)succinate = fumarate + L-arginine</text>
        <dbReference type="Rhea" id="RHEA:24020"/>
        <dbReference type="ChEBI" id="CHEBI:29806"/>
        <dbReference type="ChEBI" id="CHEBI:32682"/>
        <dbReference type="ChEBI" id="CHEBI:57472"/>
        <dbReference type="EC" id="4.3.2.1"/>
    </reaction>
</comment>
<dbReference type="Pfam" id="PF14698">
    <property type="entry name" value="ASL_C2"/>
    <property type="match status" value="1"/>
</dbReference>
<comment type="caution">
    <text evidence="13">The sequence shown here is derived from an EMBL/GenBank/DDBJ whole genome shotgun (WGS) entry which is preliminary data.</text>
</comment>
<evidence type="ECO:0000256" key="10">
    <source>
        <dbReference type="HAMAP-Rule" id="MF_00006"/>
    </source>
</evidence>
<dbReference type="InterPro" id="IPR020557">
    <property type="entry name" value="Fumarate_lyase_CS"/>
</dbReference>
<keyword evidence="14" id="KW-1185">Reference proteome</keyword>
<dbReference type="EMBL" id="SMGG01000003">
    <property type="protein sequence ID" value="TCK61766.1"/>
    <property type="molecule type" value="Genomic_DNA"/>
</dbReference>
<dbReference type="NCBIfam" id="TIGR00838">
    <property type="entry name" value="argH"/>
    <property type="match status" value="1"/>
</dbReference>
<dbReference type="CDD" id="cd01359">
    <property type="entry name" value="Argininosuccinate_lyase"/>
    <property type="match status" value="1"/>
</dbReference>
<comment type="pathway">
    <text evidence="3 10">Amino-acid biosynthesis; L-arginine biosynthesis; L-arginine from L-ornithine and carbamoyl phosphate: step 3/3.</text>
</comment>
<dbReference type="GO" id="GO:0005829">
    <property type="term" value="C:cytosol"/>
    <property type="evidence" value="ECO:0007669"/>
    <property type="project" value="TreeGrafter"/>
</dbReference>
<evidence type="ECO:0000256" key="9">
    <source>
        <dbReference type="ARBA" id="ARBA00023239"/>
    </source>
</evidence>
<dbReference type="InterPro" id="IPR008948">
    <property type="entry name" value="L-Aspartase-like"/>
</dbReference>
<dbReference type="FunFam" id="1.20.200.10:FF:000006">
    <property type="entry name" value="Argininosuccinate lyase"/>
    <property type="match status" value="1"/>
</dbReference>
<dbReference type="EC" id="4.3.2.1" evidence="5 10"/>
<evidence type="ECO:0000256" key="6">
    <source>
        <dbReference type="ARBA" id="ARBA00022490"/>
    </source>
</evidence>
<dbReference type="PANTHER" id="PTHR43814">
    <property type="entry name" value="ARGININOSUCCINATE LYASE"/>
    <property type="match status" value="1"/>
</dbReference>
<evidence type="ECO:0000313" key="13">
    <source>
        <dbReference type="EMBL" id="TCK61766.1"/>
    </source>
</evidence>
<dbReference type="PRINTS" id="PR00149">
    <property type="entry name" value="FUMRATELYASE"/>
</dbReference>
<feature type="domain" description="Argininosuccinate lyase C-terminal" evidence="12">
    <location>
        <begin position="365"/>
        <end position="433"/>
    </location>
</feature>
<dbReference type="UniPathway" id="UPA00068">
    <property type="reaction ID" value="UER00114"/>
</dbReference>
<keyword evidence="6 10" id="KW-0963">Cytoplasm</keyword>
<proteinExistence type="inferred from homology"/>
<evidence type="ECO:0000256" key="4">
    <source>
        <dbReference type="ARBA" id="ARBA00005552"/>
    </source>
</evidence>
<comment type="similarity">
    <text evidence="4">In the N-terminal section; belongs to the lyase 1 family. Argininosuccinate lyase subfamily.</text>
</comment>
<evidence type="ECO:0000259" key="11">
    <source>
        <dbReference type="Pfam" id="PF00206"/>
    </source>
</evidence>
<keyword evidence="7 10" id="KW-0055">Arginine biosynthesis</keyword>
<evidence type="ECO:0000259" key="12">
    <source>
        <dbReference type="Pfam" id="PF14698"/>
    </source>
</evidence>
<sequence length="461" mass="51906">MSEKMWSGRFTLPTDKFVEEFNASIHFDKRFYKYDIKGSIAHAQMLGKQGIISSQDVQDIERGLAQVLEEIESGKFEFLTQDEDIHMAVEKRLTQLIGDAGKRLHTGRSRNDQVAVDFRMYLKAEIQEVLALINNLLGTIINKAEKNIDVYMPGFTHLQTAQPILFAQYIMAYFQMLKRDYGRFADCLERMDYSPLGSGALAGTTFPIDRHFTAEKLGFKAPTENTLDSVSDRDFAIEFLSACSICQMHLSRFSEELIIYSTSEFAFIELSDDFCTGSSIMPQKKNPDMPELIRGKTGRVYGSLISMLTTMKGLPLAYNKDMQEDKEPVFDAVDTIKASLKIFAPMVEKMTLLTPKMVKAATAGYSTATDYADYLVRKGVPFRESHHIVGSTVAYAIQKGVDISELTLDEFKRFSNVIESDIYGSITLEASVNARKAYGGTARSAVETQIKNGRNFLDEIR</sequence>
<evidence type="ECO:0000256" key="3">
    <source>
        <dbReference type="ARBA" id="ARBA00004941"/>
    </source>
</evidence>
<dbReference type="HAMAP" id="MF_00006">
    <property type="entry name" value="Arg_succ_lyase"/>
    <property type="match status" value="1"/>
</dbReference>
<name>A0A4R1KB98_9BACT</name>
<organism evidence="13 14">
    <name type="scientific">Seleniivibrio woodruffii</name>
    <dbReference type="NCBI Taxonomy" id="1078050"/>
    <lineage>
        <taxon>Bacteria</taxon>
        <taxon>Pseudomonadati</taxon>
        <taxon>Deferribacterota</taxon>
        <taxon>Deferribacteres</taxon>
        <taxon>Deferribacterales</taxon>
        <taxon>Geovibrionaceae</taxon>
        <taxon>Seleniivibrio</taxon>
    </lineage>
</organism>
<evidence type="ECO:0000256" key="5">
    <source>
        <dbReference type="ARBA" id="ARBA00012338"/>
    </source>
</evidence>
<evidence type="ECO:0000313" key="14">
    <source>
        <dbReference type="Proteomes" id="UP000294614"/>
    </source>
</evidence>
<reference evidence="13 14" key="1">
    <citation type="submission" date="2019-03" db="EMBL/GenBank/DDBJ databases">
        <title>Genomic Encyclopedia of Type Strains, Phase IV (KMG-IV): sequencing the most valuable type-strain genomes for metagenomic binning, comparative biology and taxonomic classification.</title>
        <authorList>
            <person name="Goeker M."/>
        </authorList>
    </citation>
    <scope>NUCLEOTIDE SEQUENCE [LARGE SCALE GENOMIC DNA]</scope>
    <source>
        <strain evidence="13 14">DSM 24984</strain>
    </source>
</reference>